<dbReference type="EMBL" id="CAJNIZ010016781">
    <property type="protein sequence ID" value="CAE7389850.1"/>
    <property type="molecule type" value="Genomic_DNA"/>
</dbReference>
<accession>A0A812QE35</accession>
<feature type="coiled-coil region" evidence="1">
    <location>
        <begin position="14"/>
        <end position="113"/>
    </location>
</feature>
<evidence type="ECO:0000256" key="1">
    <source>
        <dbReference type="SAM" id="Coils"/>
    </source>
</evidence>
<reference evidence="2" key="1">
    <citation type="submission" date="2021-02" db="EMBL/GenBank/DDBJ databases">
        <authorList>
            <person name="Dougan E. K."/>
            <person name="Rhodes N."/>
            <person name="Thang M."/>
            <person name="Chan C."/>
        </authorList>
    </citation>
    <scope>NUCLEOTIDE SEQUENCE</scope>
</reference>
<keyword evidence="3" id="KW-1185">Reference proteome</keyword>
<evidence type="ECO:0000313" key="3">
    <source>
        <dbReference type="Proteomes" id="UP000649617"/>
    </source>
</evidence>
<dbReference type="Proteomes" id="UP000649617">
    <property type="component" value="Unassembled WGS sequence"/>
</dbReference>
<dbReference type="AlphaFoldDB" id="A0A812QE35"/>
<name>A0A812QE35_SYMPI</name>
<dbReference type="OrthoDB" id="442822at2759"/>
<feature type="non-terminal residue" evidence="2">
    <location>
        <position position="125"/>
    </location>
</feature>
<organism evidence="2 3">
    <name type="scientific">Symbiodinium pilosum</name>
    <name type="common">Dinoflagellate</name>
    <dbReference type="NCBI Taxonomy" id="2952"/>
    <lineage>
        <taxon>Eukaryota</taxon>
        <taxon>Sar</taxon>
        <taxon>Alveolata</taxon>
        <taxon>Dinophyceae</taxon>
        <taxon>Suessiales</taxon>
        <taxon>Symbiodiniaceae</taxon>
        <taxon>Symbiodinium</taxon>
    </lineage>
</organism>
<comment type="caution">
    <text evidence="2">The sequence shown here is derived from an EMBL/GenBank/DDBJ whole genome shotgun (WGS) entry which is preliminary data.</text>
</comment>
<evidence type="ECO:0000313" key="2">
    <source>
        <dbReference type="EMBL" id="CAE7389850.1"/>
    </source>
</evidence>
<keyword evidence="1" id="KW-0175">Coiled coil</keyword>
<gene>
    <name evidence="2" type="ORF">SPIL2461_LOCUS9557</name>
</gene>
<protein>
    <submittedName>
        <fullName evidence="2">Uncharacterized protein</fullName>
    </submittedName>
</protein>
<feature type="non-terminal residue" evidence="2">
    <location>
        <position position="1"/>
    </location>
</feature>
<proteinExistence type="predicted"/>
<sequence>LLNHDVQFYQEERGQTAEDIKEEYEKKLSDLEMNWKEVVKEKDFELQSQQEELDRLKEANEELKQRRLSDKSGPLLKKLEKAESILEETEAELKQSQEEARKWRAEHGALQKELSITRTALEERE</sequence>